<dbReference type="Proteomes" id="UP001597541">
    <property type="component" value="Unassembled WGS sequence"/>
</dbReference>
<sequence>MSFRKKRTVLLSSVVILFVLMILDASIRKEEMLEMFSEQFVNVQRTEAHEQTLHGETAEEQRQVEMDRQGIEEVLLTGIGVNMSIQRAGGEKIRLEYNVKVSGSSKEKLAAELNRITVQAETKDGKLMFRALSAGKPIHSDWVFMEYTLYLPDSLSLRVENEGGAVRVQAARGDVKVKLARGMLEILDVEGNISVESSLSNIYVADIVGNLDLNSHNGQTNAEQIQGKVHLQNQYDQTRIRKIQGGVTGTTLAGSIQVEEISGPVALQGRETAIQAANVLGDLQLLAKTGEIRLLIPEKEGYRLDAAATNGRILTHLPLPMVTDRDGEYTERIKGIIGEGAWKADVKADSADIIIQHK</sequence>
<name>A0ABW5PLA9_9BACL</name>
<feature type="domain" description="DUF4097" evidence="1">
    <location>
        <begin position="80"/>
        <end position="355"/>
    </location>
</feature>
<keyword evidence="3" id="KW-1185">Reference proteome</keyword>
<protein>
    <submittedName>
        <fullName evidence="2">DUF4097 family beta strand repeat-containing protein</fullName>
    </submittedName>
</protein>
<proteinExistence type="predicted"/>
<comment type="caution">
    <text evidence="2">The sequence shown here is derived from an EMBL/GenBank/DDBJ whole genome shotgun (WGS) entry which is preliminary data.</text>
</comment>
<organism evidence="2 3">
    <name type="scientific">Paenibacillus gansuensis</name>
    <dbReference type="NCBI Taxonomy" id="306542"/>
    <lineage>
        <taxon>Bacteria</taxon>
        <taxon>Bacillati</taxon>
        <taxon>Bacillota</taxon>
        <taxon>Bacilli</taxon>
        <taxon>Bacillales</taxon>
        <taxon>Paenibacillaceae</taxon>
        <taxon>Paenibacillus</taxon>
    </lineage>
</organism>
<accession>A0ABW5PLA9</accession>
<evidence type="ECO:0000259" key="1">
    <source>
        <dbReference type="Pfam" id="PF13349"/>
    </source>
</evidence>
<reference evidence="3" key="1">
    <citation type="journal article" date="2019" name="Int. J. Syst. Evol. Microbiol.">
        <title>The Global Catalogue of Microorganisms (GCM) 10K type strain sequencing project: providing services to taxonomists for standard genome sequencing and annotation.</title>
        <authorList>
            <consortium name="The Broad Institute Genomics Platform"/>
            <consortium name="The Broad Institute Genome Sequencing Center for Infectious Disease"/>
            <person name="Wu L."/>
            <person name="Ma J."/>
        </authorList>
    </citation>
    <scope>NUCLEOTIDE SEQUENCE [LARGE SCALE GENOMIC DNA]</scope>
    <source>
        <strain evidence="3">KCTC 3950</strain>
    </source>
</reference>
<gene>
    <name evidence="2" type="ORF">ACFSUF_23230</name>
</gene>
<dbReference type="RefSeq" id="WP_377607097.1">
    <property type="nucleotide sequence ID" value="NZ_JBHUME010000019.1"/>
</dbReference>
<evidence type="ECO:0000313" key="3">
    <source>
        <dbReference type="Proteomes" id="UP001597541"/>
    </source>
</evidence>
<evidence type="ECO:0000313" key="2">
    <source>
        <dbReference type="EMBL" id="MFD2615319.1"/>
    </source>
</evidence>
<dbReference type="EMBL" id="JBHUME010000019">
    <property type="protein sequence ID" value="MFD2615319.1"/>
    <property type="molecule type" value="Genomic_DNA"/>
</dbReference>
<dbReference type="InterPro" id="IPR025164">
    <property type="entry name" value="Toastrack_DUF4097"/>
</dbReference>
<dbReference type="Pfam" id="PF13349">
    <property type="entry name" value="DUF4097"/>
    <property type="match status" value="1"/>
</dbReference>